<dbReference type="AlphaFoldDB" id="J3KZM3"/>
<feature type="transmembrane region" description="Helical" evidence="1">
    <location>
        <begin position="320"/>
        <end position="337"/>
    </location>
</feature>
<keyword evidence="3" id="KW-1185">Reference proteome</keyword>
<feature type="transmembrane region" description="Helical" evidence="1">
    <location>
        <begin position="357"/>
        <end position="377"/>
    </location>
</feature>
<evidence type="ECO:0000313" key="2">
    <source>
        <dbReference type="EnsemblPlants" id="OB01G24290.1"/>
    </source>
</evidence>
<feature type="transmembrane region" description="Helical" evidence="1">
    <location>
        <begin position="248"/>
        <end position="267"/>
    </location>
</feature>
<protein>
    <submittedName>
        <fullName evidence="2">Uncharacterized protein</fullName>
    </submittedName>
</protein>
<dbReference type="HOGENOM" id="CLU_034510_0_0_1"/>
<feature type="transmembrane region" description="Helical" evidence="1">
    <location>
        <begin position="6"/>
        <end position="28"/>
    </location>
</feature>
<name>J3KZM3_ORYBR</name>
<dbReference type="Proteomes" id="UP000006038">
    <property type="component" value="Chromosome 1"/>
</dbReference>
<dbReference type="EnsemblPlants" id="OB01G24290.1">
    <property type="protein sequence ID" value="OB01G24290.1"/>
    <property type="gene ID" value="OB01G24290"/>
</dbReference>
<keyword evidence="1" id="KW-1133">Transmembrane helix</keyword>
<accession>J3KZM3</accession>
<feature type="transmembrane region" description="Helical" evidence="1">
    <location>
        <begin position="225"/>
        <end position="243"/>
    </location>
</feature>
<evidence type="ECO:0000256" key="1">
    <source>
        <dbReference type="SAM" id="Phobius"/>
    </source>
</evidence>
<feature type="transmembrane region" description="Helical" evidence="1">
    <location>
        <begin position="49"/>
        <end position="68"/>
    </location>
</feature>
<keyword evidence="1" id="KW-0472">Membrane</keyword>
<evidence type="ECO:0000313" key="3">
    <source>
        <dbReference type="Proteomes" id="UP000006038"/>
    </source>
</evidence>
<reference evidence="2" key="1">
    <citation type="journal article" date="2013" name="Nat. Commun.">
        <title>Whole-genome sequencing of Oryza brachyantha reveals mechanisms underlying Oryza genome evolution.</title>
        <authorList>
            <person name="Chen J."/>
            <person name="Huang Q."/>
            <person name="Gao D."/>
            <person name="Wang J."/>
            <person name="Lang Y."/>
            <person name="Liu T."/>
            <person name="Li B."/>
            <person name="Bai Z."/>
            <person name="Luis Goicoechea J."/>
            <person name="Liang C."/>
            <person name="Chen C."/>
            <person name="Zhang W."/>
            <person name="Sun S."/>
            <person name="Liao Y."/>
            <person name="Zhang X."/>
            <person name="Yang L."/>
            <person name="Song C."/>
            <person name="Wang M."/>
            <person name="Shi J."/>
            <person name="Liu G."/>
            <person name="Liu J."/>
            <person name="Zhou H."/>
            <person name="Zhou W."/>
            <person name="Yu Q."/>
            <person name="An N."/>
            <person name="Chen Y."/>
            <person name="Cai Q."/>
            <person name="Wang B."/>
            <person name="Liu B."/>
            <person name="Min J."/>
            <person name="Huang Y."/>
            <person name="Wu H."/>
            <person name="Li Z."/>
            <person name="Zhang Y."/>
            <person name="Yin Y."/>
            <person name="Song W."/>
            <person name="Jiang J."/>
            <person name="Jackson S.A."/>
            <person name="Wing R.A."/>
            <person name="Wang J."/>
            <person name="Chen M."/>
        </authorList>
    </citation>
    <scope>NUCLEOTIDE SEQUENCE [LARGE SCALE GENOMIC DNA]</scope>
    <source>
        <strain evidence="2">cv. IRGC 101232</strain>
    </source>
</reference>
<proteinExistence type="predicted"/>
<reference evidence="2" key="2">
    <citation type="submission" date="2013-04" db="UniProtKB">
        <authorList>
            <consortium name="EnsemblPlants"/>
        </authorList>
    </citation>
    <scope>IDENTIFICATION</scope>
</reference>
<feature type="transmembrane region" description="Helical" evidence="1">
    <location>
        <begin position="88"/>
        <end position="110"/>
    </location>
</feature>
<dbReference type="STRING" id="4533.J3KZM3"/>
<feature type="transmembrane region" description="Helical" evidence="1">
    <location>
        <begin position="185"/>
        <end position="205"/>
    </location>
</feature>
<organism evidence="2">
    <name type="scientific">Oryza brachyantha</name>
    <name type="common">malo sina</name>
    <dbReference type="NCBI Taxonomy" id="4533"/>
    <lineage>
        <taxon>Eukaryota</taxon>
        <taxon>Viridiplantae</taxon>
        <taxon>Streptophyta</taxon>
        <taxon>Embryophyta</taxon>
        <taxon>Tracheophyta</taxon>
        <taxon>Spermatophyta</taxon>
        <taxon>Magnoliopsida</taxon>
        <taxon>Liliopsida</taxon>
        <taxon>Poales</taxon>
        <taxon>Poaceae</taxon>
        <taxon>BOP clade</taxon>
        <taxon>Oryzoideae</taxon>
        <taxon>Oryzeae</taxon>
        <taxon>Oryzinae</taxon>
        <taxon>Oryza</taxon>
    </lineage>
</organism>
<keyword evidence="1" id="KW-0812">Transmembrane</keyword>
<dbReference type="Gramene" id="OB01G24290.1">
    <property type="protein sequence ID" value="OB01G24290.1"/>
    <property type="gene ID" value="OB01G24290"/>
</dbReference>
<sequence length="387" mass="39820">MDAMRKRIQAFTEGVVLMVCPVLLAVALKKADMKGKGGGSIVAGSITPLAALTLEAGLLPFLGQIIIVSSPPAAADGLRGLLLRASKLLLHLCALLLMALAYGIVLLIGLDKYVNCLAGLILAPLVPLTLRRGYLCTLDEDDGGARELESSVDFSATVTTLLFLGLEGLALEGQSSAACHGLERLFAASLGVTYLTCALGVFIMLRGTVPPAVTGGDSAAELLNIVLAAAIALVVVLVTAASLREQAWLVFVPLILSFVTWMYRALLCGDGGGPAVGRTDGAEKPDPASLELTKVTFTGFLAVAVPTFSNTPVGIPTRGFVVLSAAAVISSLGWRLLTHNTAPPPAVVTAANVASFFAHLCVAAAVVPFATLAVNAINSSEPGSCRH</sequence>
<dbReference type="OMA" id="ACRGMER"/>